<proteinExistence type="predicted"/>
<feature type="transmembrane region" description="Helical" evidence="1">
    <location>
        <begin position="12"/>
        <end position="33"/>
    </location>
</feature>
<dbReference type="OrthoDB" id="280382at2"/>
<name>A0A1I3QES5_9PLAN</name>
<dbReference type="InterPro" id="IPR027558">
    <property type="entry name" value="Pre_pil_HX9DG_C"/>
</dbReference>
<dbReference type="NCBIfam" id="TIGR02532">
    <property type="entry name" value="IV_pilin_GFxxxE"/>
    <property type="match status" value="1"/>
</dbReference>
<evidence type="ECO:0000313" key="3">
    <source>
        <dbReference type="EMBL" id="SFJ31851.1"/>
    </source>
</evidence>
<dbReference type="Proteomes" id="UP000199518">
    <property type="component" value="Unassembled WGS sequence"/>
</dbReference>
<feature type="domain" description="DUF1559" evidence="2">
    <location>
        <begin position="34"/>
        <end position="305"/>
    </location>
</feature>
<dbReference type="EMBL" id="FOQD01000018">
    <property type="protein sequence ID" value="SFJ31851.1"/>
    <property type="molecule type" value="Genomic_DNA"/>
</dbReference>
<organism evidence="3 4">
    <name type="scientific">Planctomicrobium piriforme</name>
    <dbReference type="NCBI Taxonomy" id="1576369"/>
    <lineage>
        <taxon>Bacteria</taxon>
        <taxon>Pseudomonadati</taxon>
        <taxon>Planctomycetota</taxon>
        <taxon>Planctomycetia</taxon>
        <taxon>Planctomycetales</taxon>
        <taxon>Planctomycetaceae</taxon>
        <taxon>Planctomicrobium</taxon>
    </lineage>
</organism>
<sequence>MRNARSRRAFTLIELLVVIAIIAILIALLLPAVQQAREAARRSQCKNNLKQIGLAMHNYHDVFNLFPPGGTHGGWGISFFMSLLPYIDQANVYNKLEFTTVNNSIGPGFVNTGTPFCINLQALNGVVPAGYICPSSVLPKSRTMQNTLQLIPHYVGIAGSDTYLFGSQALTSTTATNGIISSTGVMVCTNSAGGGAISLASILDGSSNQLLIGEQSAWGYSTSSQTVDIRTAYTYSGWMGCIWSDRLMNNTTIRYPINTRDSTLAGIYVSGNSANNTGINSQHVGGAHSLMGDGRVQFLGDSTDLTLLKNLSTRADGNIIGEF</sequence>
<dbReference type="STRING" id="1576369.SAMN05421753_11849"/>
<dbReference type="InterPro" id="IPR011453">
    <property type="entry name" value="DUF1559"/>
</dbReference>
<keyword evidence="1" id="KW-0812">Transmembrane</keyword>
<dbReference type="InterPro" id="IPR012902">
    <property type="entry name" value="N_methyl_site"/>
</dbReference>
<accession>A0A1I3QES5</accession>
<evidence type="ECO:0000259" key="2">
    <source>
        <dbReference type="Pfam" id="PF07596"/>
    </source>
</evidence>
<dbReference type="AlphaFoldDB" id="A0A1I3QES5"/>
<dbReference type="SUPFAM" id="SSF54523">
    <property type="entry name" value="Pili subunits"/>
    <property type="match status" value="1"/>
</dbReference>
<protein>
    <submittedName>
        <fullName evidence="3">Prepilin-type N-terminal cleavage/methylation domain-containing protein</fullName>
    </submittedName>
</protein>
<keyword evidence="1" id="KW-0472">Membrane</keyword>
<reference evidence="4" key="1">
    <citation type="submission" date="2016-10" db="EMBL/GenBank/DDBJ databases">
        <authorList>
            <person name="Varghese N."/>
            <person name="Submissions S."/>
        </authorList>
    </citation>
    <scope>NUCLEOTIDE SEQUENCE [LARGE SCALE GENOMIC DNA]</scope>
    <source>
        <strain evidence="4">DSM 26348</strain>
    </source>
</reference>
<dbReference type="Pfam" id="PF07963">
    <property type="entry name" value="N_methyl"/>
    <property type="match status" value="1"/>
</dbReference>
<dbReference type="Pfam" id="PF07596">
    <property type="entry name" value="SBP_bac_10"/>
    <property type="match status" value="1"/>
</dbReference>
<dbReference type="NCBIfam" id="TIGR04294">
    <property type="entry name" value="pre_pil_HX9DG"/>
    <property type="match status" value="1"/>
</dbReference>
<dbReference type="PANTHER" id="PTHR30093:SF2">
    <property type="entry name" value="TYPE II SECRETION SYSTEM PROTEIN H"/>
    <property type="match status" value="1"/>
</dbReference>
<gene>
    <name evidence="3" type="ORF">SAMN05421753_11849</name>
</gene>
<dbReference type="Gene3D" id="3.30.700.10">
    <property type="entry name" value="Glycoprotein, Type 4 Pilin"/>
    <property type="match status" value="1"/>
</dbReference>
<dbReference type="InterPro" id="IPR045584">
    <property type="entry name" value="Pilin-like"/>
</dbReference>
<keyword evidence="1" id="KW-1133">Transmembrane helix</keyword>
<keyword evidence="4" id="KW-1185">Reference proteome</keyword>
<evidence type="ECO:0000256" key="1">
    <source>
        <dbReference type="SAM" id="Phobius"/>
    </source>
</evidence>
<evidence type="ECO:0000313" key="4">
    <source>
        <dbReference type="Proteomes" id="UP000199518"/>
    </source>
</evidence>
<dbReference type="PANTHER" id="PTHR30093">
    <property type="entry name" value="GENERAL SECRETION PATHWAY PROTEIN G"/>
    <property type="match status" value="1"/>
</dbReference>